<proteinExistence type="predicted"/>
<keyword evidence="2" id="KW-1185">Reference proteome</keyword>
<name>A0A9K3IRX7_HELAN</name>
<protein>
    <submittedName>
        <fullName evidence="1">Uncharacterized protein</fullName>
    </submittedName>
</protein>
<evidence type="ECO:0000313" key="2">
    <source>
        <dbReference type="Proteomes" id="UP000215914"/>
    </source>
</evidence>
<dbReference type="Gramene" id="mRNA:HanXRQr2_Chr06g0254421">
    <property type="protein sequence ID" value="mRNA:HanXRQr2_Chr06g0254421"/>
    <property type="gene ID" value="HanXRQr2_Chr06g0254421"/>
</dbReference>
<dbReference type="EMBL" id="MNCJ02000321">
    <property type="protein sequence ID" value="KAF5801984.1"/>
    <property type="molecule type" value="Genomic_DNA"/>
</dbReference>
<gene>
    <name evidence="1" type="ORF">HanXRQr2_Chr06g0254421</name>
</gene>
<dbReference type="AlphaFoldDB" id="A0A9K3IRX7"/>
<dbReference type="Proteomes" id="UP000215914">
    <property type="component" value="Unassembled WGS sequence"/>
</dbReference>
<accession>A0A9K3IRX7</accession>
<organism evidence="1 2">
    <name type="scientific">Helianthus annuus</name>
    <name type="common">Common sunflower</name>
    <dbReference type="NCBI Taxonomy" id="4232"/>
    <lineage>
        <taxon>Eukaryota</taxon>
        <taxon>Viridiplantae</taxon>
        <taxon>Streptophyta</taxon>
        <taxon>Embryophyta</taxon>
        <taxon>Tracheophyta</taxon>
        <taxon>Spermatophyta</taxon>
        <taxon>Magnoliopsida</taxon>
        <taxon>eudicotyledons</taxon>
        <taxon>Gunneridae</taxon>
        <taxon>Pentapetalae</taxon>
        <taxon>asterids</taxon>
        <taxon>campanulids</taxon>
        <taxon>Asterales</taxon>
        <taxon>Asteraceae</taxon>
        <taxon>Asteroideae</taxon>
        <taxon>Heliantheae alliance</taxon>
        <taxon>Heliantheae</taxon>
        <taxon>Helianthus</taxon>
    </lineage>
</organism>
<evidence type="ECO:0000313" key="1">
    <source>
        <dbReference type="EMBL" id="KAF5801984.1"/>
    </source>
</evidence>
<reference evidence="1" key="1">
    <citation type="journal article" date="2017" name="Nature">
        <title>The sunflower genome provides insights into oil metabolism, flowering and Asterid evolution.</title>
        <authorList>
            <person name="Badouin H."/>
            <person name="Gouzy J."/>
            <person name="Grassa C.J."/>
            <person name="Murat F."/>
            <person name="Staton S.E."/>
            <person name="Cottret L."/>
            <person name="Lelandais-Briere C."/>
            <person name="Owens G.L."/>
            <person name="Carrere S."/>
            <person name="Mayjonade B."/>
            <person name="Legrand L."/>
            <person name="Gill N."/>
            <person name="Kane N.C."/>
            <person name="Bowers J.E."/>
            <person name="Hubner S."/>
            <person name="Bellec A."/>
            <person name="Berard A."/>
            <person name="Berges H."/>
            <person name="Blanchet N."/>
            <person name="Boniface M.C."/>
            <person name="Brunel D."/>
            <person name="Catrice O."/>
            <person name="Chaidir N."/>
            <person name="Claudel C."/>
            <person name="Donnadieu C."/>
            <person name="Faraut T."/>
            <person name="Fievet G."/>
            <person name="Helmstetter N."/>
            <person name="King M."/>
            <person name="Knapp S.J."/>
            <person name="Lai Z."/>
            <person name="Le Paslier M.C."/>
            <person name="Lippi Y."/>
            <person name="Lorenzon L."/>
            <person name="Mandel J.R."/>
            <person name="Marage G."/>
            <person name="Marchand G."/>
            <person name="Marquand E."/>
            <person name="Bret-Mestries E."/>
            <person name="Morien E."/>
            <person name="Nambeesan S."/>
            <person name="Nguyen T."/>
            <person name="Pegot-Espagnet P."/>
            <person name="Pouilly N."/>
            <person name="Raftis F."/>
            <person name="Sallet E."/>
            <person name="Schiex T."/>
            <person name="Thomas J."/>
            <person name="Vandecasteele C."/>
            <person name="Vares D."/>
            <person name="Vear F."/>
            <person name="Vautrin S."/>
            <person name="Crespi M."/>
            <person name="Mangin B."/>
            <person name="Burke J.M."/>
            <person name="Salse J."/>
            <person name="Munos S."/>
            <person name="Vincourt P."/>
            <person name="Rieseberg L.H."/>
            <person name="Langlade N.B."/>
        </authorList>
    </citation>
    <scope>NUCLEOTIDE SEQUENCE</scope>
    <source>
        <tissue evidence="1">Leaves</tissue>
    </source>
</reference>
<sequence length="92" mass="10673">MASNPWWSSGYSDEEEMIFANTVVKAAQILMEEEEENDSSESVITRRIRVNRDREGFAREIGERLFLGCTPLQRRHFQTKVPNESPVIHTDC</sequence>
<reference evidence="1" key="2">
    <citation type="submission" date="2020-06" db="EMBL/GenBank/DDBJ databases">
        <title>Helianthus annuus Genome sequencing and assembly Release 2.</title>
        <authorList>
            <person name="Gouzy J."/>
            <person name="Langlade N."/>
            <person name="Munos S."/>
        </authorList>
    </citation>
    <scope>NUCLEOTIDE SEQUENCE</scope>
    <source>
        <tissue evidence="1">Leaves</tissue>
    </source>
</reference>
<comment type="caution">
    <text evidence="1">The sequence shown here is derived from an EMBL/GenBank/DDBJ whole genome shotgun (WGS) entry which is preliminary data.</text>
</comment>